<dbReference type="AlphaFoldDB" id="A0A8C6VX67"/>
<sequence>MEDKENTSSSYEKLVSQDLTAEDDLPVHRNQEHQVTMSALRPGFTLNHYKMFTVSLAVLALILLVVDIGLGVYYYKLTDGDVVKDISSEIAKLQISYNAAVQGRDDALKLLATERSQQQVTRWEHEHLTARIKDYGNQVERIQMDIATLKSQLPMIREGCRHCAPGWTFLSSTCFYFPFASTYSRTVWQEARQSCQRLGGDLVVLDSRDKQVALFNFINTFRNPSGILHLSGFWIGLTDAEDEGVWKWLDGTKLKEGFWSIGEPNNVNNEDCAAIYPTDNPFMAWNDAPCEFRLKWICESAPRSIG</sequence>
<dbReference type="PROSITE" id="PS00615">
    <property type="entry name" value="C_TYPE_LECTIN_1"/>
    <property type="match status" value="1"/>
</dbReference>
<dbReference type="OMA" id="EDCAAMY"/>
<dbReference type="SUPFAM" id="SSF56436">
    <property type="entry name" value="C-type lectin-like"/>
    <property type="match status" value="1"/>
</dbReference>
<feature type="domain" description="C-type lectin" evidence="4">
    <location>
        <begin position="170"/>
        <end position="299"/>
    </location>
</feature>
<proteinExistence type="predicted"/>
<accession>A0A8C6VX67</accession>
<reference evidence="5" key="2">
    <citation type="submission" date="2020-03" db="EMBL/GenBank/DDBJ databases">
        <title>Intra-Species Differences in Population Size shape Life History and Genome Evolution.</title>
        <authorList>
            <person name="Willemsen D."/>
            <person name="Cui R."/>
            <person name="Valenzano D.R."/>
        </authorList>
    </citation>
    <scope>NUCLEOTIDE SEQUENCE</scope>
    <source>
        <strain evidence="5">GRZ</strain>
        <tissue evidence="5">Whole</tissue>
    </source>
</reference>
<organism evidence="6 7">
    <name type="scientific">Nothobranchius furzeri</name>
    <name type="common">Turquoise killifish</name>
    <dbReference type="NCBI Taxonomy" id="105023"/>
    <lineage>
        <taxon>Eukaryota</taxon>
        <taxon>Metazoa</taxon>
        <taxon>Chordata</taxon>
        <taxon>Craniata</taxon>
        <taxon>Vertebrata</taxon>
        <taxon>Euteleostomi</taxon>
        <taxon>Actinopterygii</taxon>
        <taxon>Neopterygii</taxon>
        <taxon>Teleostei</taxon>
        <taxon>Neoteleostei</taxon>
        <taxon>Acanthomorphata</taxon>
        <taxon>Ovalentaria</taxon>
        <taxon>Atherinomorphae</taxon>
        <taxon>Cyprinodontiformes</taxon>
        <taxon>Nothobranchiidae</taxon>
        <taxon>Nothobranchius</taxon>
    </lineage>
</organism>
<dbReference type="GeneID" id="107392392"/>
<dbReference type="Gene3D" id="3.10.100.10">
    <property type="entry name" value="Mannose-Binding Protein A, subunit A"/>
    <property type="match status" value="1"/>
</dbReference>
<feature type="transmembrane region" description="Helical" evidence="3">
    <location>
        <begin position="51"/>
        <end position="75"/>
    </location>
</feature>
<name>A0A8C6VX67_NOTFU</name>
<dbReference type="KEGG" id="nfu:107392392"/>
<dbReference type="EMBL" id="JAAVVJ010000018">
    <property type="protein sequence ID" value="KAF7201906.1"/>
    <property type="molecule type" value="Genomic_DNA"/>
</dbReference>
<dbReference type="CDD" id="cd03590">
    <property type="entry name" value="CLECT_DC-SIGN_like"/>
    <property type="match status" value="1"/>
</dbReference>
<keyword evidence="3" id="KW-0472">Membrane</keyword>
<dbReference type="RefSeq" id="XP_015825661.3">
    <property type="nucleotide sequence ID" value="XM_015970175.3"/>
</dbReference>
<evidence type="ECO:0000256" key="3">
    <source>
        <dbReference type="SAM" id="Phobius"/>
    </source>
</evidence>
<evidence type="ECO:0000256" key="1">
    <source>
        <dbReference type="ARBA" id="ARBA00022734"/>
    </source>
</evidence>
<dbReference type="OrthoDB" id="2142683at2759"/>
<evidence type="ECO:0000313" key="7">
    <source>
        <dbReference type="Proteomes" id="UP000694548"/>
    </source>
</evidence>
<dbReference type="InterPro" id="IPR016187">
    <property type="entry name" value="CTDL_fold"/>
</dbReference>
<dbReference type="Ensembl" id="ENSNFUT00015048909.1">
    <property type="protein sequence ID" value="ENSNFUP00015046860.1"/>
    <property type="gene ID" value="ENSNFUG00015022179.1"/>
</dbReference>
<evidence type="ECO:0000313" key="6">
    <source>
        <dbReference type="Ensembl" id="ENSNFUP00015046860.1"/>
    </source>
</evidence>
<dbReference type="PROSITE" id="PS50041">
    <property type="entry name" value="C_TYPE_LECTIN_2"/>
    <property type="match status" value="1"/>
</dbReference>
<evidence type="ECO:0000313" key="5">
    <source>
        <dbReference type="EMBL" id="KAF7201906.1"/>
    </source>
</evidence>
<dbReference type="GeneTree" id="ENSGT01030000234575"/>
<dbReference type="InterPro" id="IPR001304">
    <property type="entry name" value="C-type_lectin-like"/>
</dbReference>
<dbReference type="PANTHER" id="PTHR22803">
    <property type="entry name" value="MANNOSE, PHOSPHOLIPASE, LECTIN RECEPTOR RELATED"/>
    <property type="match status" value="1"/>
</dbReference>
<evidence type="ECO:0000259" key="4">
    <source>
        <dbReference type="PROSITE" id="PS50041"/>
    </source>
</evidence>
<dbReference type="InterPro" id="IPR050111">
    <property type="entry name" value="C-type_lectin/snaclec_domain"/>
</dbReference>
<dbReference type="InterPro" id="IPR016186">
    <property type="entry name" value="C-type_lectin-like/link_sf"/>
</dbReference>
<dbReference type="Proteomes" id="UP000694548">
    <property type="component" value="Chromosome sgr16"/>
</dbReference>
<evidence type="ECO:0000256" key="2">
    <source>
        <dbReference type="ARBA" id="ARBA00023157"/>
    </source>
</evidence>
<dbReference type="InterPro" id="IPR018378">
    <property type="entry name" value="C-type_lectin_CS"/>
</dbReference>
<keyword evidence="3" id="KW-0812">Transmembrane</keyword>
<dbReference type="Pfam" id="PF00059">
    <property type="entry name" value="Lectin_C"/>
    <property type="match status" value="1"/>
</dbReference>
<reference evidence="6" key="1">
    <citation type="submission" date="2014-08" db="EMBL/GenBank/DDBJ databases">
        <authorList>
            <person name="Senf B."/>
            <person name="Petzold A."/>
            <person name="Downie B.R."/>
            <person name="Koch P."/>
            <person name="Platzer M."/>
        </authorList>
    </citation>
    <scope>NUCLEOTIDE SEQUENCE [LARGE SCALE GENOMIC DNA]</scope>
    <source>
        <strain evidence="6">GRZ</strain>
    </source>
</reference>
<keyword evidence="2" id="KW-1015">Disulfide bond</keyword>
<gene>
    <name evidence="6" type="primary">LOC107392392</name>
    <name evidence="5" type="ORF">G4P62_015562</name>
</gene>
<dbReference type="SMART" id="SM00034">
    <property type="entry name" value="CLECT"/>
    <property type="match status" value="1"/>
</dbReference>
<dbReference type="InterPro" id="IPR033989">
    <property type="entry name" value="CD209-like_CTLD"/>
</dbReference>
<protein>
    <submittedName>
        <fullName evidence="5 6">CD209 antigen-like protein E</fullName>
    </submittedName>
</protein>
<dbReference type="Proteomes" id="UP000822369">
    <property type="component" value="Chromosome 18"/>
</dbReference>
<keyword evidence="7" id="KW-1185">Reference proteome</keyword>
<keyword evidence="3" id="KW-1133">Transmembrane helix</keyword>
<dbReference type="GO" id="GO:0030246">
    <property type="term" value="F:carbohydrate binding"/>
    <property type="evidence" value="ECO:0007669"/>
    <property type="project" value="UniProtKB-KW"/>
</dbReference>
<reference evidence="6" key="3">
    <citation type="submission" date="2025-05" db="UniProtKB">
        <authorList>
            <consortium name="Ensembl"/>
        </authorList>
    </citation>
    <scope>IDENTIFICATION</scope>
</reference>
<keyword evidence="1" id="KW-0430">Lectin</keyword>